<comment type="caution">
    <text evidence="1">The sequence shown here is derived from an EMBL/GenBank/DDBJ whole genome shotgun (WGS) entry which is preliminary data.</text>
</comment>
<dbReference type="AlphaFoldDB" id="A0A3E4M4G6"/>
<evidence type="ECO:0000313" key="2">
    <source>
        <dbReference type="Proteomes" id="UP000261052"/>
    </source>
</evidence>
<name>A0A3E4M4G6_9FIRM</name>
<proteinExistence type="predicted"/>
<protein>
    <submittedName>
        <fullName evidence="1">Uncharacterized protein</fullName>
    </submittedName>
</protein>
<reference evidence="1 2" key="1">
    <citation type="submission" date="2018-08" db="EMBL/GenBank/DDBJ databases">
        <title>A genome reference for cultivated species of the human gut microbiota.</title>
        <authorList>
            <person name="Zou Y."/>
            <person name="Xue W."/>
            <person name="Luo G."/>
        </authorList>
    </citation>
    <scope>NUCLEOTIDE SEQUENCE [LARGE SCALE GENOMIC DNA]</scope>
    <source>
        <strain evidence="1 2">TF11-15AC</strain>
    </source>
</reference>
<dbReference type="EMBL" id="QSQP01000003">
    <property type="protein sequence ID" value="RGK44631.1"/>
    <property type="molecule type" value="Genomic_DNA"/>
</dbReference>
<dbReference type="Proteomes" id="UP000261052">
    <property type="component" value="Unassembled WGS sequence"/>
</dbReference>
<gene>
    <name evidence="1" type="ORF">DXD13_03360</name>
</gene>
<sequence length="75" mass="8140">MIKIVGFIPMKKTKGAVVFTENDSVNGVHGKSVEKLFVYEDLADKITDNVIGHECVVAYGCGYSGKAFISDITIK</sequence>
<organism evidence="1 2">
    <name type="scientific">Agathobacter rectalis</name>
    <dbReference type="NCBI Taxonomy" id="39491"/>
    <lineage>
        <taxon>Bacteria</taxon>
        <taxon>Bacillati</taxon>
        <taxon>Bacillota</taxon>
        <taxon>Clostridia</taxon>
        <taxon>Lachnospirales</taxon>
        <taxon>Lachnospiraceae</taxon>
        <taxon>Agathobacter</taxon>
    </lineage>
</organism>
<dbReference type="RefSeq" id="WP_117685219.1">
    <property type="nucleotide sequence ID" value="NZ_QSQP01000003.1"/>
</dbReference>
<accession>A0A3E4M4G6</accession>
<evidence type="ECO:0000313" key="1">
    <source>
        <dbReference type="EMBL" id="RGK44631.1"/>
    </source>
</evidence>